<dbReference type="HOGENOM" id="CLU_000445_114_67_10"/>
<keyword evidence="11" id="KW-0547">Nucleotide-binding</keyword>
<evidence type="ECO:0000256" key="2">
    <source>
        <dbReference type="ARBA" id="ARBA00012438"/>
    </source>
</evidence>
<evidence type="ECO:0000313" key="11">
    <source>
        <dbReference type="EMBL" id="EHQ28775.1"/>
    </source>
</evidence>
<keyword evidence="6" id="KW-0902">Two-component regulatory system</keyword>
<keyword evidence="7" id="KW-0802">TPR repeat</keyword>
<keyword evidence="8" id="KW-0812">Transmembrane</keyword>
<comment type="catalytic activity">
    <reaction evidence="1">
        <text>ATP + protein L-histidine = ADP + protein N-phospho-L-histidine.</text>
        <dbReference type="EC" id="2.7.13.3"/>
    </reaction>
</comment>
<dbReference type="eggNOG" id="COG4251">
    <property type="taxonomic scope" value="Bacteria"/>
</dbReference>
<dbReference type="PRINTS" id="PR00344">
    <property type="entry name" value="BCTRLSENSOR"/>
</dbReference>
<dbReference type="STRING" id="714943.Mucpa_4690"/>
<dbReference type="PANTHER" id="PTHR43711">
    <property type="entry name" value="TWO-COMPONENT HISTIDINE KINASE"/>
    <property type="match status" value="1"/>
</dbReference>
<dbReference type="Pfam" id="PF13181">
    <property type="entry name" value="TPR_8"/>
    <property type="match status" value="1"/>
</dbReference>
<feature type="transmembrane region" description="Helical" evidence="8">
    <location>
        <begin position="355"/>
        <end position="377"/>
    </location>
</feature>
<dbReference type="InterPro" id="IPR036097">
    <property type="entry name" value="HisK_dim/P_sf"/>
</dbReference>
<dbReference type="InterPro" id="IPR050736">
    <property type="entry name" value="Sensor_HK_Regulatory"/>
</dbReference>
<dbReference type="OrthoDB" id="9810447at2"/>
<keyword evidence="12" id="KW-1185">Reference proteome</keyword>
<dbReference type="RefSeq" id="WP_008509689.1">
    <property type="nucleotide sequence ID" value="NZ_CM001403.1"/>
</dbReference>
<evidence type="ECO:0000259" key="10">
    <source>
        <dbReference type="PROSITE" id="PS50109"/>
    </source>
</evidence>
<dbReference type="Gene3D" id="3.30.565.10">
    <property type="entry name" value="Histidine kinase-like ATPase, C-terminal domain"/>
    <property type="match status" value="1"/>
</dbReference>
<sequence>MKFSQLLLFAVFFLQQKAFCIAGVANYSPTAVVKNQLPTDSIDKINTLSRDIYLSDPAYARKLSAKALLCSKTINYKKGIGQSFLNIGITYWSQSYYIIGLLYIDTALKYFRHDRLQLSSCYCYIGRIYTDLKDYKSASHYLEKAREEAGTDPAKSKDVIVHLSYLYLKRKEFNKALFAVDRMMKICKSVKDTDTEAILYNRLANIYLAQNQYSKALKYCDKAIQMSYLVNNKRLRASSFVEKSGILLHNGHQRSAIRFATQALAMSDTLGIMDLKSKSFKAIIAAYDARHNYKRVLYFERQFNLFQEERYNSVIHNNSQIMRDYFELNAGLQGINMIKQQAKENDIHLHSQQNLIITLSASLILLSVALYIVYFYYRQKNNLATKLRDRQQATLAQSQLIESQARNLEELNGFKNKLLAIIGHDLRSPIQNLRNLTDMFDDGNISNEEISFLMKTINPVIKSAELTLSNLLIWADRQIRGIERIQAKSIDLMPVIRESEQIFRHLLDQKNISVQHHIGVDTLVWCDENHLKVILNNLISNAIKFTGEGGEIAITVERDKNQLIISVTDTGIGITDEEIMRILSANTHFSKPGTMGEQGTGIGLLLCRELIEVNGGRLNIKSNAGIGSTFYFNLPSTELSIN</sequence>
<dbReference type="Gene3D" id="1.10.287.130">
    <property type="match status" value="1"/>
</dbReference>
<keyword evidence="9" id="KW-0732">Signal</keyword>
<dbReference type="Proteomes" id="UP000002774">
    <property type="component" value="Chromosome"/>
</dbReference>
<organism evidence="11 12">
    <name type="scientific">Mucilaginibacter paludis DSM 18603</name>
    <dbReference type="NCBI Taxonomy" id="714943"/>
    <lineage>
        <taxon>Bacteria</taxon>
        <taxon>Pseudomonadati</taxon>
        <taxon>Bacteroidota</taxon>
        <taxon>Sphingobacteriia</taxon>
        <taxon>Sphingobacteriales</taxon>
        <taxon>Sphingobacteriaceae</taxon>
        <taxon>Mucilaginibacter</taxon>
    </lineage>
</organism>
<evidence type="ECO:0000256" key="3">
    <source>
        <dbReference type="ARBA" id="ARBA00022553"/>
    </source>
</evidence>
<dbReference type="InterPro" id="IPR005467">
    <property type="entry name" value="His_kinase_dom"/>
</dbReference>
<dbReference type="SUPFAM" id="SSF47384">
    <property type="entry name" value="Homodimeric domain of signal transducing histidine kinase"/>
    <property type="match status" value="1"/>
</dbReference>
<proteinExistence type="predicted"/>
<keyword evidence="11" id="KW-0067">ATP-binding</keyword>
<dbReference type="Pfam" id="PF02518">
    <property type="entry name" value="HATPase_c"/>
    <property type="match status" value="1"/>
</dbReference>
<feature type="domain" description="Histidine kinase" evidence="10">
    <location>
        <begin position="421"/>
        <end position="638"/>
    </location>
</feature>
<evidence type="ECO:0000256" key="9">
    <source>
        <dbReference type="SAM" id="SignalP"/>
    </source>
</evidence>
<dbReference type="SMART" id="SM00028">
    <property type="entry name" value="TPR"/>
    <property type="match status" value="3"/>
</dbReference>
<dbReference type="InterPro" id="IPR011990">
    <property type="entry name" value="TPR-like_helical_dom_sf"/>
</dbReference>
<dbReference type="Pfam" id="PF00515">
    <property type="entry name" value="TPR_1"/>
    <property type="match status" value="1"/>
</dbReference>
<evidence type="ECO:0000256" key="7">
    <source>
        <dbReference type="PROSITE-ProRule" id="PRU00339"/>
    </source>
</evidence>
<name>H1Y0N5_9SPHI</name>
<feature type="repeat" description="TPR" evidence="7">
    <location>
        <begin position="197"/>
        <end position="230"/>
    </location>
</feature>
<evidence type="ECO:0000256" key="4">
    <source>
        <dbReference type="ARBA" id="ARBA00022679"/>
    </source>
</evidence>
<dbReference type="Gene3D" id="1.25.40.10">
    <property type="entry name" value="Tetratricopeptide repeat domain"/>
    <property type="match status" value="2"/>
</dbReference>
<dbReference type="SUPFAM" id="SSF55874">
    <property type="entry name" value="ATPase domain of HSP90 chaperone/DNA topoisomerase II/histidine kinase"/>
    <property type="match status" value="1"/>
</dbReference>
<gene>
    <name evidence="11" type="ORF">Mucpa_4690</name>
</gene>
<keyword evidence="5" id="KW-0418">Kinase</keyword>
<keyword evidence="4" id="KW-0808">Transferase</keyword>
<feature type="signal peptide" evidence="9">
    <location>
        <begin position="1"/>
        <end position="18"/>
    </location>
</feature>
<keyword evidence="8" id="KW-1133">Transmembrane helix</keyword>
<dbReference type="InterPro" id="IPR003594">
    <property type="entry name" value="HATPase_dom"/>
</dbReference>
<dbReference type="AlphaFoldDB" id="H1Y0N5"/>
<dbReference type="SUPFAM" id="SSF48452">
    <property type="entry name" value="TPR-like"/>
    <property type="match status" value="1"/>
</dbReference>
<reference evidence="11" key="1">
    <citation type="submission" date="2011-09" db="EMBL/GenBank/DDBJ databases">
        <title>The permanent draft genome of Mucilaginibacter paludis DSM 18603.</title>
        <authorList>
            <consortium name="US DOE Joint Genome Institute (JGI-PGF)"/>
            <person name="Lucas S."/>
            <person name="Han J."/>
            <person name="Lapidus A."/>
            <person name="Bruce D."/>
            <person name="Goodwin L."/>
            <person name="Pitluck S."/>
            <person name="Peters L."/>
            <person name="Kyrpides N."/>
            <person name="Mavromatis K."/>
            <person name="Ivanova N."/>
            <person name="Mikhailova N."/>
            <person name="Held B."/>
            <person name="Detter J.C."/>
            <person name="Tapia R."/>
            <person name="Han C."/>
            <person name="Land M."/>
            <person name="Hauser L."/>
            <person name="Markowitz V."/>
            <person name="Cheng J.-F."/>
            <person name="Hugenholtz P."/>
            <person name="Woyke T."/>
            <person name="Wu D."/>
            <person name="Tindall B."/>
            <person name="Brambilla E."/>
            <person name="Klenk H.-P."/>
            <person name="Eisen J.A."/>
        </authorList>
    </citation>
    <scope>NUCLEOTIDE SEQUENCE [LARGE SCALE GENOMIC DNA]</scope>
    <source>
        <strain evidence="11">DSM 18603</strain>
    </source>
</reference>
<keyword evidence="8" id="KW-0472">Membrane</keyword>
<dbReference type="PROSITE" id="PS50109">
    <property type="entry name" value="HIS_KIN"/>
    <property type="match status" value="1"/>
</dbReference>
<evidence type="ECO:0000256" key="6">
    <source>
        <dbReference type="ARBA" id="ARBA00023012"/>
    </source>
</evidence>
<accession>H1Y0N5</accession>
<dbReference type="FunFam" id="3.30.565.10:FF:000006">
    <property type="entry name" value="Sensor histidine kinase WalK"/>
    <property type="match status" value="1"/>
</dbReference>
<dbReference type="GO" id="GO:0000155">
    <property type="term" value="F:phosphorelay sensor kinase activity"/>
    <property type="evidence" value="ECO:0007669"/>
    <property type="project" value="InterPro"/>
</dbReference>
<dbReference type="InterPro" id="IPR019734">
    <property type="entry name" value="TPR_rpt"/>
</dbReference>
<evidence type="ECO:0000256" key="1">
    <source>
        <dbReference type="ARBA" id="ARBA00000085"/>
    </source>
</evidence>
<evidence type="ECO:0000256" key="5">
    <source>
        <dbReference type="ARBA" id="ARBA00022777"/>
    </source>
</evidence>
<dbReference type="GO" id="GO:0005524">
    <property type="term" value="F:ATP binding"/>
    <property type="evidence" value="ECO:0007669"/>
    <property type="project" value="UniProtKB-KW"/>
</dbReference>
<dbReference type="InterPro" id="IPR036890">
    <property type="entry name" value="HATPase_C_sf"/>
</dbReference>
<dbReference type="InterPro" id="IPR004358">
    <property type="entry name" value="Sig_transdc_His_kin-like_C"/>
</dbReference>
<protein>
    <recommendedName>
        <fullName evidence="2">histidine kinase</fullName>
        <ecNumber evidence="2">2.7.13.3</ecNumber>
    </recommendedName>
</protein>
<dbReference type="PROSITE" id="PS50005">
    <property type="entry name" value="TPR"/>
    <property type="match status" value="1"/>
</dbReference>
<dbReference type="PANTHER" id="PTHR43711:SF31">
    <property type="entry name" value="HISTIDINE KINASE"/>
    <property type="match status" value="1"/>
</dbReference>
<dbReference type="EC" id="2.7.13.3" evidence="2"/>
<dbReference type="EMBL" id="CM001403">
    <property type="protein sequence ID" value="EHQ28775.1"/>
    <property type="molecule type" value="Genomic_DNA"/>
</dbReference>
<dbReference type="SMART" id="SM00387">
    <property type="entry name" value="HATPase_c"/>
    <property type="match status" value="1"/>
</dbReference>
<evidence type="ECO:0000313" key="12">
    <source>
        <dbReference type="Proteomes" id="UP000002774"/>
    </source>
</evidence>
<evidence type="ECO:0000256" key="8">
    <source>
        <dbReference type="SAM" id="Phobius"/>
    </source>
</evidence>
<feature type="chain" id="PRO_5003558089" description="histidine kinase" evidence="9">
    <location>
        <begin position="19"/>
        <end position="642"/>
    </location>
</feature>
<keyword evidence="3" id="KW-0597">Phosphoprotein</keyword>